<sequence length="192" mass="21614">MILFADTMKSRMQQVAGAATPVEGMWDNVKKWTKDAWSWVGEHTLGALNLITDVVAGTVEQVQLLLKQGDMLIAKFADSAYENTKKIPGMRSLFGDLSSDNKKFIAQTESEITALQNPLRNVTPTFVRGKWDMWNVSRSRRVETGPGQQDAVSDAAKKIEGSETEKRISRGQMPVSAQWIRRRLILWRFALS</sequence>
<evidence type="ECO:0000313" key="2">
    <source>
        <dbReference type="EMBL" id="SUF71002.1"/>
    </source>
</evidence>
<reference evidence="2 3" key="1">
    <citation type="submission" date="2018-06" db="EMBL/GenBank/DDBJ databases">
        <authorList>
            <consortium name="Pathogen Informatics"/>
            <person name="Doyle S."/>
        </authorList>
    </citation>
    <scope>NUCLEOTIDE SEQUENCE [LARGE SCALE GENOMIC DNA]</scope>
    <source>
        <strain evidence="2 3">NCTC10718</strain>
    </source>
</reference>
<feature type="region of interest" description="Disordered" evidence="1">
    <location>
        <begin position="142"/>
        <end position="167"/>
    </location>
</feature>
<feature type="compositionally biased region" description="Basic and acidic residues" evidence="1">
    <location>
        <begin position="155"/>
        <end position="167"/>
    </location>
</feature>
<dbReference type="AlphaFoldDB" id="A0A379R628"/>
<gene>
    <name evidence="2" type="ORF">NCTC10718_03858</name>
</gene>
<evidence type="ECO:0000313" key="3">
    <source>
        <dbReference type="Proteomes" id="UP000254332"/>
    </source>
</evidence>
<organism evidence="2 3">
    <name type="scientific">Salmonella enterica</name>
    <name type="common">Salmonella choleraesuis</name>
    <dbReference type="NCBI Taxonomy" id="28901"/>
    <lineage>
        <taxon>Bacteria</taxon>
        <taxon>Pseudomonadati</taxon>
        <taxon>Pseudomonadota</taxon>
        <taxon>Gammaproteobacteria</taxon>
        <taxon>Enterobacterales</taxon>
        <taxon>Enterobacteriaceae</taxon>
        <taxon>Salmonella</taxon>
    </lineage>
</organism>
<accession>A0A379R628</accession>
<proteinExistence type="predicted"/>
<dbReference type="Proteomes" id="UP000254332">
    <property type="component" value="Unassembled WGS sequence"/>
</dbReference>
<evidence type="ECO:0000256" key="1">
    <source>
        <dbReference type="SAM" id="MobiDB-lite"/>
    </source>
</evidence>
<protein>
    <submittedName>
        <fullName evidence="2">Uncharacterized protein</fullName>
    </submittedName>
</protein>
<name>A0A379R628_SALER</name>
<dbReference type="EMBL" id="UGWQ01000001">
    <property type="protein sequence ID" value="SUF71002.1"/>
    <property type="molecule type" value="Genomic_DNA"/>
</dbReference>